<dbReference type="Gene3D" id="1.10.287.470">
    <property type="entry name" value="Helix hairpin bin"/>
    <property type="match status" value="1"/>
</dbReference>
<keyword evidence="5" id="KW-1185">Reference proteome</keyword>
<dbReference type="PANTHER" id="PTHR30469">
    <property type="entry name" value="MULTIDRUG RESISTANCE PROTEIN MDTA"/>
    <property type="match status" value="1"/>
</dbReference>
<sequence length="422" mass="43086">MTPPAQTTTGSRGHTKVLATAAVFAAAVAAGYGVWTASTRPAAVTSSSTAQVPNAQAAPDGRVVLNAAQLRAQDLETAAIATTSVLSVDGLMAQAMVPLAASAQVVAPYGGVVTRLLVDEGTPVRQGQALVRIQSQEVLNAEAELARARTEAATARLQAQRDATLLAEGIIAAARNEQSQARAAAAQSTLQQAQGALARLRPVTSGAAGEYELLAPIAGQVVRRQVVPGQAVAALETVFMLAEPGQLDIFFSAPLRLRADLRPGLEVRLPDGSLAQVQAVGADADASSQSLRVRARLYAAEGAALPYAAGQQLRVSLLLPAPDNTFIVPASALLPSGTGHVLFIAETLPQQKTNPQPAPVGIRAVAVELLEESDAGSAVRALQVTGTATGSATGARPLAAGMQVVTRGTALLKSMIPMPSAQ</sequence>
<evidence type="ECO:0000313" key="5">
    <source>
        <dbReference type="Proteomes" id="UP001595967"/>
    </source>
</evidence>
<dbReference type="Proteomes" id="UP001595967">
    <property type="component" value="Unassembled WGS sequence"/>
</dbReference>
<proteinExistence type="inferred from homology"/>
<dbReference type="RefSeq" id="WP_377726106.1">
    <property type="nucleotide sequence ID" value="NZ_JBHSEW010000008.1"/>
</dbReference>
<organism evidence="4 5">
    <name type="scientific">Comamonas nitrativorans</name>
    <dbReference type="NCBI Taxonomy" id="108437"/>
    <lineage>
        <taxon>Bacteria</taxon>
        <taxon>Pseudomonadati</taxon>
        <taxon>Pseudomonadota</taxon>
        <taxon>Betaproteobacteria</taxon>
        <taxon>Burkholderiales</taxon>
        <taxon>Comamonadaceae</taxon>
        <taxon>Comamonas</taxon>
    </lineage>
</organism>
<evidence type="ECO:0000256" key="2">
    <source>
        <dbReference type="SAM" id="Coils"/>
    </source>
</evidence>
<feature type="domain" description="CzcB-like barrel-sandwich hybrid" evidence="3">
    <location>
        <begin position="103"/>
        <end position="242"/>
    </location>
</feature>
<protein>
    <submittedName>
        <fullName evidence="4">Efflux RND transporter periplasmic adaptor subunit</fullName>
    </submittedName>
</protein>
<dbReference type="EMBL" id="JBHSEW010000008">
    <property type="protein sequence ID" value="MFC4622604.1"/>
    <property type="molecule type" value="Genomic_DNA"/>
</dbReference>
<keyword evidence="2" id="KW-0175">Coiled coil</keyword>
<comment type="similarity">
    <text evidence="1">Belongs to the membrane fusion protein (MFP) (TC 8.A.1) family.</text>
</comment>
<evidence type="ECO:0000256" key="1">
    <source>
        <dbReference type="ARBA" id="ARBA00009477"/>
    </source>
</evidence>
<evidence type="ECO:0000313" key="4">
    <source>
        <dbReference type="EMBL" id="MFC4622604.1"/>
    </source>
</evidence>
<reference evidence="5" key="1">
    <citation type="journal article" date="2019" name="Int. J. Syst. Evol. Microbiol.">
        <title>The Global Catalogue of Microorganisms (GCM) 10K type strain sequencing project: providing services to taxonomists for standard genome sequencing and annotation.</title>
        <authorList>
            <consortium name="The Broad Institute Genomics Platform"/>
            <consortium name="The Broad Institute Genome Sequencing Center for Infectious Disease"/>
            <person name="Wu L."/>
            <person name="Ma J."/>
        </authorList>
    </citation>
    <scope>NUCLEOTIDE SEQUENCE [LARGE SCALE GENOMIC DNA]</scope>
    <source>
        <strain evidence="5">JCM 11650</strain>
    </source>
</reference>
<dbReference type="PANTHER" id="PTHR30469:SF38">
    <property type="entry name" value="HLYD FAMILY SECRETION PROTEIN"/>
    <property type="match status" value="1"/>
</dbReference>
<dbReference type="InterPro" id="IPR006143">
    <property type="entry name" value="RND_pump_MFP"/>
</dbReference>
<feature type="coiled-coil region" evidence="2">
    <location>
        <begin position="131"/>
        <end position="196"/>
    </location>
</feature>
<dbReference type="Gene3D" id="2.40.30.170">
    <property type="match status" value="1"/>
</dbReference>
<dbReference type="NCBIfam" id="TIGR01730">
    <property type="entry name" value="RND_mfp"/>
    <property type="match status" value="1"/>
</dbReference>
<evidence type="ECO:0000259" key="3">
    <source>
        <dbReference type="Pfam" id="PF25973"/>
    </source>
</evidence>
<comment type="caution">
    <text evidence="4">The sequence shown here is derived from an EMBL/GenBank/DDBJ whole genome shotgun (WGS) entry which is preliminary data.</text>
</comment>
<accession>A0ABV9GWP3</accession>
<dbReference type="InterPro" id="IPR058647">
    <property type="entry name" value="BSH_CzcB-like"/>
</dbReference>
<dbReference type="SUPFAM" id="SSF111369">
    <property type="entry name" value="HlyD-like secretion proteins"/>
    <property type="match status" value="1"/>
</dbReference>
<gene>
    <name evidence="4" type="ORF">ACFO3A_10305</name>
</gene>
<name>A0ABV9GWP3_9BURK</name>
<dbReference type="Gene3D" id="2.40.50.100">
    <property type="match status" value="1"/>
</dbReference>
<dbReference type="Pfam" id="PF25973">
    <property type="entry name" value="BSH_CzcB"/>
    <property type="match status" value="1"/>
</dbReference>